<dbReference type="Proteomes" id="UP000541444">
    <property type="component" value="Unassembled WGS sequence"/>
</dbReference>
<gene>
    <name evidence="1" type="ORF">GIB67_008569</name>
</gene>
<dbReference type="AlphaFoldDB" id="A0A7J7N4H8"/>
<reference evidence="1 2" key="1">
    <citation type="journal article" date="2020" name="IScience">
        <title>Genome Sequencing of the Endangered Kingdonia uniflora (Circaeasteraceae, Ranunculales) Reveals Potential Mechanisms of Evolutionary Specialization.</title>
        <authorList>
            <person name="Sun Y."/>
            <person name="Deng T."/>
            <person name="Zhang A."/>
            <person name="Moore M.J."/>
            <person name="Landis J.B."/>
            <person name="Lin N."/>
            <person name="Zhang H."/>
            <person name="Zhang X."/>
            <person name="Huang J."/>
            <person name="Zhang X."/>
            <person name="Sun H."/>
            <person name="Wang H."/>
        </authorList>
    </citation>
    <scope>NUCLEOTIDE SEQUENCE [LARGE SCALE GENOMIC DNA]</scope>
    <source>
        <strain evidence="1">TB1705</strain>
        <tissue evidence="1">Leaf</tissue>
    </source>
</reference>
<evidence type="ECO:0000313" key="2">
    <source>
        <dbReference type="Proteomes" id="UP000541444"/>
    </source>
</evidence>
<comment type="caution">
    <text evidence="1">The sequence shown here is derived from an EMBL/GenBank/DDBJ whole genome shotgun (WGS) entry which is preliminary data.</text>
</comment>
<name>A0A7J7N4H8_9MAGN</name>
<keyword evidence="2" id="KW-1185">Reference proteome</keyword>
<accession>A0A7J7N4H8</accession>
<proteinExistence type="predicted"/>
<dbReference type="EMBL" id="JACGCM010001096">
    <property type="protein sequence ID" value="KAF6161808.1"/>
    <property type="molecule type" value="Genomic_DNA"/>
</dbReference>
<organism evidence="1 2">
    <name type="scientific">Kingdonia uniflora</name>
    <dbReference type="NCBI Taxonomy" id="39325"/>
    <lineage>
        <taxon>Eukaryota</taxon>
        <taxon>Viridiplantae</taxon>
        <taxon>Streptophyta</taxon>
        <taxon>Embryophyta</taxon>
        <taxon>Tracheophyta</taxon>
        <taxon>Spermatophyta</taxon>
        <taxon>Magnoliopsida</taxon>
        <taxon>Ranunculales</taxon>
        <taxon>Circaeasteraceae</taxon>
        <taxon>Kingdonia</taxon>
    </lineage>
</organism>
<protein>
    <submittedName>
        <fullName evidence="1">Uncharacterized protein</fullName>
    </submittedName>
</protein>
<sequence length="75" mass="8807">MAKKKNPLVFLDVSVDGGPTEKIRIEVTYYFLQMLFLKPQRISEHSAQVSFWVSFSDAIKFQYFQYWVLLGILCP</sequence>
<evidence type="ECO:0000313" key="1">
    <source>
        <dbReference type="EMBL" id="KAF6161808.1"/>
    </source>
</evidence>